<keyword evidence="3" id="KW-1185">Reference proteome</keyword>
<gene>
    <name evidence="2" type="primary">PARPA_00686.1 scaffold 1011</name>
</gene>
<dbReference type="GO" id="GO:0031146">
    <property type="term" value="P:SCF-dependent proteasomal ubiquitin-dependent protein catabolic process"/>
    <property type="evidence" value="ECO:0007669"/>
    <property type="project" value="TreeGrafter"/>
</dbReference>
<proteinExistence type="predicted"/>
<organism evidence="2 3">
    <name type="scientific">Parasitella parasitica</name>
    <dbReference type="NCBI Taxonomy" id="35722"/>
    <lineage>
        <taxon>Eukaryota</taxon>
        <taxon>Fungi</taxon>
        <taxon>Fungi incertae sedis</taxon>
        <taxon>Mucoromycota</taxon>
        <taxon>Mucoromycotina</taxon>
        <taxon>Mucoromycetes</taxon>
        <taxon>Mucorales</taxon>
        <taxon>Mucorineae</taxon>
        <taxon>Mucoraceae</taxon>
        <taxon>Parasitella</taxon>
    </lineage>
</organism>
<dbReference type="Pfam" id="PF25372">
    <property type="entry name" value="DUF7885"/>
    <property type="match status" value="1"/>
</dbReference>
<dbReference type="GO" id="GO:0019005">
    <property type="term" value="C:SCF ubiquitin ligase complex"/>
    <property type="evidence" value="ECO:0007669"/>
    <property type="project" value="TreeGrafter"/>
</dbReference>
<dbReference type="PANTHER" id="PTHR13318:SF95">
    <property type="entry name" value="F-BOX PROTEIN YLR352W"/>
    <property type="match status" value="1"/>
</dbReference>
<dbReference type="Proteomes" id="UP000054107">
    <property type="component" value="Unassembled WGS sequence"/>
</dbReference>
<dbReference type="InterPro" id="IPR032675">
    <property type="entry name" value="LRR_dom_sf"/>
</dbReference>
<feature type="domain" description="F-box/LRR-repeat protein 15-like leucin rich repeat" evidence="1">
    <location>
        <begin position="228"/>
        <end position="312"/>
    </location>
</feature>
<dbReference type="STRING" id="35722.A0A0B7MWZ2"/>
<dbReference type="InterPro" id="IPR006553">
    <property type="entry name" value="Leu-rich_rpt_Cys-con_subtyp"/>
</dbReference>
<protein>
    <recommendedName>
        <fullName evidence="1">F-box/LRR-repeat protein 15-like leucin rich repeat domain-containing protein</fullName>
    </recommendedName>
</protein>
<accession>A0A0B7MWZ2</accession>
<evidence type="ECO:0000259" key="1">
    <source>
        <dbReference type="Pfam" id="PF25372"/>
    </source>
</evidence>
<dbReference type="PANTHER" id="PTHR13318">
    <property type="entry name" value="PARTNER OF PAIRED, ISOFORM B-RELATED"/>
    <property type="match status" value="1"/>
</dbReference>
<evidence type="ECO:0000313" key="2">
    <source>
        <dbReference type="EMBL" id="CEP07399.1"/>
    </source>
</evidence>
<name>A0A0B7MWZ2_9FUNG</name>
<dbReference type="EMBL" id="LN719213">
    <property type="protein sequence ID" value="CEP07399.1"/>
    <property type="molecule type" value="Genomic_DNA"/>
</dbReference>
<dbReference type="InterPro" id="IPR057207">
    <property type="entry name" value="FBXL15_LRR"/>
</dbReference>
<dbReference type="Gene3D" id="3.80.10.10">
    <property type="entry name" value="Ribonuclease Inhibitor"/>
    <property type="match status" value="1"/>
</dbReference>
<sequence>MDLQLQRGNQQQQQEQQQQQSAIGAHLALRLPEIVSHILSYVITPYQSDESHKPMMYRHIHACLLVNILWHDCATRLIWRNITFEDSKLEYEAFLKFASTLTNHSKSSSSTRDISQNALAAGLAIAAPKSSSMMSILADKRLSILKPKLETTPHFITLDAHESDMNEDPMFLNYDYLPQQQRNTRSGAHYYHQHQQQTSMSIHHHQYRNAVRSITLRKIKEKSINEPLQQLGQYTHKLEKLDIYICDHLSDNSIHRFITHNNQSLTYLSLAGCNKITDNAVLSVAKNCPKLEHLDLRACGLISDISIQSIAKHCPNLHHLNVGRVRDREKITMQSINLIAQKTKVAVLGLAGCDMTDECLILLAKSRGSGLERISVNNCYRITNKAVRAYVDYCPNLSVFEMKECHWVDDWASVAELVQRKVLLTLCDQQNRACAEWARRSGRIMEVKAPIK</sequence>
<evidence type="ECO:0000313" key="3">
    <source>
        <dbReference type="Proteomes" id="UP000054107"/>
    </source>
</evidence>
<dbReference type="SMART" id="SM00367">
    <property type="entry name" value="LRR_CC"/>
    <property type="match status" value="6"/>
</dbReference>
<dbReference type="AlphaFoldDB" id="A0A0B7MWZ2"/>
<dbReference type="OrthoDB" id="550575at2759"/>
<dbReference type="SUPFAM" id="SSF52047">
    <property type="entry name" value="RNI-like"/>
    <property type="match status" value="1"/>
</dbReference>
<reference evidence="2 3" key="1">
    <citation type="submission" date="2014-09" db="EMBL/GenBank/DDBJ databases">
        <authorList>
            <person name="Ellenberger Sabrina"/>
        </authorList>
    </citation>
    <scope>NUCLEOTIDE SEQUENCE [LARGE SCALE GENOMIC DNA]</scope>
    <source>
        <strain evidence="2 3">CBS 412.66</strain>
    </source>
</reference>